<keyword evidence="4 10" id="KW-0732">Signal</keyword>
<dbReference type="PIRSF" id="PIRSF016302">
    <property type="entry name" value="Man_a_manosd"/>
    <property type="match status" value="1"/>
</dbReference>
<keyword evidence="5 8" id="KW-0378">Hydrolase</keyword>
<evidence type="ECO:0000256" key="1">
    <source>
        <dbReference type="ARBA" id="ARBA00001452"/>
    </source>
</evidence>
<gene>
    <name evidence="11" type="ORF">N7456_008414</name>
</gene>
<reference evidence="11" key="1">
    <citation type="submission" date="2022-11" db="EMBL/GenBank/DDBJ databases">
        <authorList>
            <person name="Petersen C."/>
        </authorList>
    </citation>
    <scope>NUCLEOTIDE SEQUENCE</scope>
    <source>
        <strain evidence="11">IBT 30069</strain>
    </source>
</reference>
<evidence type="ECO:0000256" key="10">
    <source>
        <dbReference type="SAM" id="SignalP"/>
    </source>
</evidence>
<evidence type="ECO:0000256" key="4">
    <source>
        <dbReference type="ARBA" id="ARBA00022729"/>
    </source>
</evidence>
<dbReference type="GO" id="GO:0009272">
    <property type="term" value="P:fungal-type cell wall biogenesis"/>
    <property type="evidence" value="ECO:0007669"/>
    <property type="project" value="TreeGrafter"/>
</dbReference>
<dbReference type="GO" id="GO:0016052">
    <property type="term" value="P:carbohydrate catabolic process"/>
    <property type="evidence" value="ECO:0007669"/>
    <property type="project" value="InterPro"/>
</dbReference>
<keyword evidence="12" id="KW-1185">Reference proteome</keyword>
<evidence type="ECO:0000256" key="3">
    <source>
        <dbReference type="ARBA" id="ARBA00012350"/>
    </source>
</evidence>
<feature type="signal peptide" evidence="10">
    <location>
        <begin position="1"/>
        <end position="25"/>
    </location>
</feature>
<sequence length="462" mass="50177">MRITQFTQIATAILPGLLFSDYAQALTINLEDQDSLVAAAKVSVEGAFGYYNGNNSGATPGAFDFSWWEGAALCNAFLNYWHFTGDETYNYALNMALSWQAGDAGDYLNENYTTYCGNDDQMQWGNAAMAAAEYNLSDPIGIKYSWIGLVQGVYNNQKDNNEGWDDTTCGGGFRWQKLPVQGTGYHMKNAVSNGGFFQLAARLAQYLQKDEYADWAEKTYNWSTSVGLVNEKTWAVGDSVSTGDNCKTVDPTNWSYNYGVYLNGCAYMYAYTKKSIWLDRLNGLIDSTMATFFLPKYGGTISEKTCEAVGNNCDRNQKLFKGLTLMWMANVALVVPETYDKLLKGIQDSATGAAISCSGQGNKTCGDRWYSGYDGKIGMEEQISATNAFSVALLPFVKNSSAPLNTLTGGNSSSNPNAGTTYDNGLPKFAPITTGDRAGAGIMTAVFVGGMVGMAVFMLMGP</sequence>
<accession>A0A9W9K982</accession>
<name>A0A9W9K982_9EURO</name>
<evidence type="ECO:0000256" key="9">
    <source>
        <dbReference type="SAM" id="Phobius"/>
    </source>
</evidence>
<protein>
    <recommendedName>
        <fullName evidence="3 8">Mannan endo-1,6-alpha-mannosidase</fullName>
        <ecNumber evidence="3 8">3.2.1.101</ecNumber>
    </recommendedName>
</protein>
<reference evidence="11" key="2">
    <citation type="journal article" date="2023" name="IMA Fungus">
        <title>Comparative genomic study of the Penicillium genus elucidates a diverse pangenome and 15 lateral gene transfer events.</title>
        <authorList>
            <person name="Petersen C."/>
            <person name="Sorensen T."/>
            <person name="Nielsen M.R."/>
            <person name="Sondergaard T.E."/>
            <person name="Sorensen J.L."/>
            <person name="Fitzpatrick D.A."/>
            <person name="Frisvad J.C."/>
            <person name="Nielsen K.L."/>
        </authorList>
    </citation>
    <scope>NUCLEOTIDE SEQUENCE</scope>
    <source>
        <strain evidence="11">IBT 30069</strain>
    </source>
</reference>
<keyword evidence="9" id="KW-0812">Transmembrane</keyword>
<evidence type="ECO:0000256" key="7">
    <source>
        <dbReference type="ARBA" id="ARBA00023295"/>
    </source>
</evidence>
<keyword evidence="6" id="KW-0325">Glycoprotein</keyword>
<comment type="similarity">
    <text evidence="2 8">Belongs to the glycosyl hydrolase 76 family.</text>
</comment>
<organism evidence="11 12">
    <name type="scientific">Penicillium angulare</name>
    <dbReference type="NCBI Taxonomy" id="116970"/>
    <lineage>
        <taxon>Eukaryota</taxon>
        <taxon>Fungi</taxon>
        <taxon>Dikarya</taxon>
        <taxon>Ascomycota</taxon>
        <taxon>Pezizomycotina</taxon>
        <taxon>Eurotiomycetes</taxon>
        <taxon>Eurotiomycetidae</taxon>
        <taxon>Eurotiales</taxon>
        <taxon>Aspergillaceae</taxon>
        <taxon>Penicillium</taxon>
    </lineage>
</organism>
<evidence type="ECO:0000313" key="11">
    <source>
        <dbReference type="EMBL" id="KAJ5097693.1"/>
    </source>
</evidence>
<keyword evidence="7 8" id="KW-0326">Glycosidase</keyword>
<dbReference type="PANTHER" id="PTHR12145">
    <property type="entry name" value="MANNAN ENDO-1,6-ALPHA-MANNOSIDASE DCW1"/>
    <property type="match status" value="1"/>
</dbReference>
<keyword evidence="9" id="KW-1133">Transmembrane helix</keyword>
<dbReference type="GO" id="GO:0008496">
    <property type="term" value="F:mannan endo-1,6-alpha-mannosidase activity"/>
    <property type="evidence" value="ECO:0007669"/>
    <property type="project" value="UniProtKB-UniRule"/>
</dbReference>
<comment type="caution">
    <text evidence="11">The sequence shown here is derived from an EMBL/GenBank/DDBJ whole genome shotgun (WGS) entry which is preliminary data.</text>
</comment>
<dbReference type="InterPro" id="IPR014480">
    <property type="entry name" value="Mannan-1_6-alpha_mannosidase"/>
</dbReference>
<feature type="chain" id="PRO_5040946816" description="Mannan endo-1,6-alpha-mannosidase" evidence="10">
    <location>
        <begin position="26"/>
        <end position="462"/>
    </location>
</feature>
<evidence type="ECO:0000256" key="8">
    <source>
        <dbReference type="PIRNR" id="PIRNR016302"/>
    </source>
</evidence>
<feature type="transmembrane region" description="Helical" evidence="9">
    <location>
        <begin position="438"/>
        <end position="460"/>
    </location>
</feature>
<keyword evidence="9" id="KW-0472">Membrane</keyword>
<evidence type="ECO:0000313" key="12">
    <source>
        <dbReference type="Proteomes" id="UP001149165"/>
    </source>
</evidence>
<comment type="catalytic activity">
    <reaction evidence="1 8">
        <text>Random hydrolysis of (1-&gt;6)-alpha-D-mannosidic linkages in unbranched (1-&gt;6)-mannans.</text>
        <dbReference type="EC" id="3.2.1.101"/>
    </reaction>
</comment>
<dbReference type="SUPFAM" id="SSF48208">
    <property type="entry name" value="Six-hairpin glycosidases"/>
    <property type="match status" value="1"/>
</dbReference>
<proteinExistence type="inferred from homology"/>
<evidence type="ECO:0000256" key="5">
    <source>
        <dbReference type="ARBA" id="ARBA00022801"/>
    </source>
</evidence>
<dbReference type="InterPro" id="IPR008928">
    <property type="entry name" value="6-hairpin_glycosidase_sf"/>
</dbReference>
<dbReference type="Pfam" id="PF03663">
    <property type="entry name" value="Glyco_hydro_76"/>
    <property type="match status" value="1"/>
</dbReference>
<dbReference type="EMBL" id="JAPQKH010000005">
    <property type="protein sequence ID" value="KAJ5097693.1"/>
    <property type="molecule type" value="Genomic_DNA"/>
</dbReference>
<evidence type="ECO:0000256" key="6">
    <source>
        <dbReference type="ARBA" id="ARBA00023180"/>
    </source>
</evidence>
<dbReference type="EC" id="3.2.1.101" evidence="3 8"/>
<dbReference type="OrthoDB" id="4187847at2759"/>
<dbReference type="InterPro" id="IPR005198">
    <property type="entry name" value="Glyco_hydro_76"/>
</dbReference>
<dbReference type="Proteomes" id="UP001149165">
    <property type="component" value="Unassembled WGS sequence"/>
</dbReference>
<dbReference type="AlphaFoldDB" id="A0A9W9K982"/>
<dbReference type="PANTHER" id="PTHR12145:SF37">
    <property type="entry name" value="MANNAN ENDO-1,6-ALPHA-MANNOSIDASE"/>
    <property type="match status" value="1"/>
</dbReference>
<evidence type="ECO:0000256" key="2">
    <source>
        <dbReference type="ARBA" id="ARBA00009699"/>
    </source>
</evidence>
<dbReference type="Gene3D" id="1.50.10.20">
    <property type="match status" value="1"/>
</dbReference>